<reference evidence="2" key="1">
    <citation type="submission" date="2020-11" db="EMBL/GenBank/DDBJ databases">
        <authorList>
            <consortium name="DOE Joint Genome Institute"/>
            <person name="Ahrendt S."/>
            <person name="Riley R."/>
            <person name="Andreopoulos W."/>
            <person name="Labutti K."/>
            <person name="Pangilinan J."/>
            <person name="Ruiz-Duenas F.J."/>
            <person name="Barrasa J.M."/>
            <person name="Sanchez-Garcia M."/>
            <person name="Camarero S."/>
            <person name="Miyauchi S."/>
            <person name="Serrano A."/>
            <person name="Linde D."/>
            <person name="Babiker R."/>
            <person name="Drula E."/>
            <person name="Ayuso-Fernandez I."/>
            <person name="Pacheco R."/>
            <person name="Padilla G."/>
            <person name="Ferreira P."/>
            <person name="Barriuso J."/>
            <person name="Kellner H."/>
            <person name="Castanera R."/>
            <person name="Alfaro M."/>
            <person name="Ramirez L."/>
            <person name="Pisabarro A.G."/>
            <person name="Kuo A."/>
            <person name="Tritt A."/>
            <person name="Lipzen A."/>
            <person name="He G."/>
            <person name="Yan M."/>
            <person name="Ng V."/>
            <person name="Cullen D."/>
            <person name="Martin F."/>
            <person name="Rosso M.-N."/>
            <person name="Henrissat B."/>
            <person name="Hibbett D."/>
            <person name="Martinez A.T."/>
            <person name="Grigoriev I.V."/>
        </authorList>
    </citation>
    <scope>NUCLEOTIDE SEQUENCE</scope>
    <source>
        <strain evidence="2">CBS 247.69</strain>
    </source>
</reference>
<keyword evidence="3" id="KW-1185">Reference proteome</keyword>
<keyword evidence="1" id="KW-0812">Transmembrane</keyword>
<name>A0A9P5XZ03_9AGAR</name>
<sequence length="114" mass="12975">MLFSLDRLLLGLALIAKRRTRNTARSFGLRPQDPIVGEGVKGRCFGRCRGEWARDPDLYGARHLTEGPPSFSALRGPWSSGHVTRFRLLFCWCRSIVFFFGILLTFVVSCIDRQ</sequence>
<evidence type="ECO:0000256" key="1">
    <source>
        <dbReference type="SAM" id="Phobius"/>
    </source>
</evidence>
<dbReference type="Proteomes" id="UP000807353">
    <property type="component" value="Unassembled WGS sequence"/>
</dbReference>
<dbReference type="AlphaFoldDB" id="A0A9P5XZ03"/>
<gene>
    <name evidence="2" type="ORF">BDZ94DRAFT_1267723</name>
</gene>
<evidence type="ECO:0000313" key="3">
    <source>
        <dbReference type="Proteomes" id="UP000807353"/>
    </source>
</evidence>
<dbReference type="EMBL" id="MU150312">
    <property type="protein sequence ID" value="KAF9459664.1"/>
    <property type="molecule type" value="Genomic_DNA"/>
</dbReference>
<feature type="transmembrane region" description="Helical" evidence="1">
    <location>
        <begin position="86"/>
        <end position="111"/>
    </location>
</feature>
<comment type="caution">
    <text evidence="2">The sequence shown here is derived from an EMBL/GenBank/DDBJ whole genome shotgun (WGS) entry which is preliminary data.</text>
</comment>
<proteinExistence type="predicted"/>
<evidence type="ECO:0000313" key="2">
    <source>
        <dbReference type="EMBL" id="KAF9459664.1"/>
    </source>
</evidence>
<accession>A0A9P5XZ03</accession>
<protein>
    <submittedName>
        <fullName evidence="2">Uncharacterized protein</fullName>
    </submittedName>
</protein>
<keyword evidence="1" id="KW-0472">Membrane</keyword>
<keyword evidence="1" id="KW-1133">Transmembrane helix</keyword>
<organism evidence="2 3">
    <name type="scientific">Collybia nuda</name>
    <dbReference type="NCBI Taxonomy" id="64659"/>
    <lineage>
        <taxon>Eukaryota</taxon>
        <taxon>Fungi</taxon>
        <taxon>Dikarya</taxon>
        <taxon>Basidiomycota</taxon>
        <taxon>Agaricomycotina</taxon>
        <taxon>Agaricomycetes</taxon>
        <taxon>Agaricomycetidae</taxon>
        <taxon>Agaricales</taxon>
        <taxon>Tricholomatineae</taxon>
        <taxon>Clitocybaceae</taxon>
        <taxon>Collybia</taxon>
    </lineage>
</organism>